<dbReference type="InterPro" id="IPR043025">
    <property type="entry name" value="DRP_PD-(D/E)XK_dom"/>
</dbReference>
<organism evidence="2 3">
    <name type="scientific">Arcanobacterium pinnipediorum</name>
    <dbReference type="NCBI Taxonomy" id="1503041"/>
    <lineage>
        <taxon>Bacteria</taxon>
        <taxon>Bacillati</taxon>
        <taxon>Actinomycetota</taxon>
        <taxon>Actinomycetes</taxon>
        <taxon>Actinomycetales</taxon>
        <taxon>Actinomycetaceae</taxon>
        <taxon>Arcanobacterium</taxon>
    </lineage>
</organism>
<feature type="domain" description="Dam-replacing protein HTH" evidence="1">
    <location>
        <begin position="187"/>
        <end position="253"/>
    </location>
</feature>
<keyword evidence="3" id="KW-1185">Reference proteome</keyword>
<sequence length="256" mass="29433">MNLKLDMSLVQGYRSSSQQIRVASEAWVAQHVYCPYCGNLKLNHFENNRPVADLFCGQCAAQYELKSKSGKIGSKITDGAYSTMIERISSNQNPDLFVMSYDKGSYAVNSLLMVPKYFFAPKDIEKRKPLADTARRAGWVGCNILFSEIPRQALVYLIKDGQFTDFEKVRKQVSANSSLRLENPNLRGWLLDTLICIEQLDRAEFSLRDLYNFEHVLSQKHPQNKNVKAKIRQQLQLLRDRGFIEFLGNGYYRRAI</sequence>
<proteinExistence type="predicted"/>
<evidence type="ECO:0000313" key="3">
    <source>
        <dbReference type="Proteomes" id="UP001056109"/>
    </source>
</evidence>
<gene>
    <name evidence="2" type="ORF">NG665_06360</name>
</gene>
<accession>A0ABY5AFQ0</accession>
<dbReference type="CDD" id="cd22319">
    <property type="entry name" value="DpnI-like"/>
    <property type="match status" value="1"/>
</dbReference>
<protein>
    <recommendedName>
        <fullName evidence="1">Dam-replacing protein HTH domain-containing protein</fullName>
    </recommendedName>
</protein>
<dbReference type="InterPro" id="IPR010324">
    <property type="entry name" value="DRP"/>
</dbReference>
<name>A0ABY5AFQ0_9ACTO</name>
<dbReference type="InterPro" id="IPR036388">
    <property type="entry name" value="WH-like_DNA-bd_sf"/>
</dbReference>
<reference evidence="2" key="1">
    <citation type="submission" date="2022-06" db="EMBL/GenBank/DDBJ databases">
        <title>Complete Genome Sequence of Arcanobacterium pinnipediorum strain DSM 28752 isolated from a harbour seal.</title>
        <authorList>
            <person name="Borowiak M."/>
            <person name="Kreitlow A."/>
            <person name="Alssahen M."/>
            <person name="Malorny B."/>
            <person name="Laemmler C."/>
            <person name="Prenger-Berninghoff E."/>
            <person name="Siebert U."/>
            <person name="Ploetz M."/>
            <person name="Abdulmawjood A."/>
        </authorList>
    </citation>
    <scope>NUCLEOTIDE SEQUENCE</scope>
    <source>
        <strain evidence="2">DSM 28752</strain>
    </source>
</reference>
<dbReference type="InterPro" id="IPR041368">
    <property type="entry name" value="DRP_C"/>
</dbReference>
<evidence type="ECO:0000259" key="1">
    <source>
        <dbReference type="Pfam" id="PF17726"/>
    </source>
</evidence>
<dbReference type="Pfam" id="PF06044">
    <property type="entry name" value="DpnI"/>
    <property type="match status" value="1"/>
</dbReference>
<dbReference type="EMBL" id="CP099547">
    <property type="protein sequence ID" value="USR79010.1"/>
    <property type="molecule type" value="Genomic_DNA"/>
</dbReference>
<dbReference type="Gene3D" id="3.40.210.30">
    <property type="entry name" value="Dam replacing family, catalytic PD-(D/E)XK domain"/>
    <property type="match status" value="1"/>
</dbReference>
<evidence type="ECO:0000313" key="2">
    <source>
        <dbReference type="EMBL" id="USR79010.1"/>
    </source>
</evidence>
<dbReference type="RefSeq" id="WP_252672880.1">
    <property type="nucleotide sequence ID" value="NZ_CP099547.1"/>
</dbReference>
<dbReference type="Pfam" id="PF17726">
    <property type="entry name" value="DpnI_C"/>
    <property type="match status" value="1"/>
</dbReference>
<dbReference type="Gene3D" id="1.10.10.10">
    <property type="entry name" value="Winged helix-like DNA-binding domain superfamily/Winged helix DNA-binding domain"/>
    <property type="match status" value="1"/>
</dbReference>
<dbReference type="Proteomes" id="UP001056109">
    <property type="component" value="Chromosome"/>
</dbReference>